<reference evidence="2" key="1">
    <citation type="submission" date="2020-11" db="EMBL/GenBank/DDBJ databases">
        <authorList>
            <person name="Tran Van P."/>
        </authorList>
    </citation>
    <scope>NUCLEOTIDE SEQUENCE</scope>
</reference>
<keyword evidence="1" id="KW-0472">Membrane</keyword>
<proteinExistence type="predicted"/>
<feature type="transmembrane region" description="Helical" evidence="1">
    <location>
        <begin position="48"/>
        <end position="67"/>
    </location>
</feature>
<keyword evidence="3" id="KW-1185">Reference proteome</keyword>
<evidence type="ECO:0000313" key="2">
    <source>
        <dbReference type="EMBL" id="CAD7281781.1"/>
    </source>
</evidence>
<protein>
    <submittedName>
        <fullName evidence="2">Uncharacterized protein</fullName>
    </submittedName>
</protein>
<dbReference type="Proteomes" id="UP000678499">
    <property type="component" value="Unassembled WGS sequence"/>
</dbReference>
<organism evidence="2">
    <name type="scientific">Notodromas monacha</name>
    <dbReference type="NCBI Taxonomy" id="399045"/>
    <lineage>
        <taxon>Eukaryota</taxon>
        <taxon>Metazoa</taxon>
        <taxon>Ecdysozoa</taxon>
        <taxon>Arthropoda</taxon>
        <taxon>Crustacea</taxon>
        <taxon>Oligostraca</taxon>
        <taxon>Ostracoda</taxon>
        <taxon>Podocopa</taxon>
        <taxon>Podocopida</taxon>
        <taxon>Cypridocopina</taxon>
        <taxon>Cypridoidea</taxon>
        <taxon>Cyprididae</taxon>
        <taxon>Notodromas</taxon>
    </lineage>
</organism>
<sequence length="212" mass="24233">MSSSVSWIHFFYFNDQSHRSDLLHYNLQLMNTTVNASFCIDMRNPPVLLLKNLLCPIVVSFWMIPSIRAMKLREPLSEFQLAFFVGVMYSVILSWSTLLITFVHGDGLSFPEGRDGQVIALNAMDCHVSLLIRNLSEPGFEKQIRVQPDSIFGVDVTEGNMYEFQGFASSCPEFKRLGNRVHGWSNILQEQIDQHQVPSLVDCGFFNPLYQC</sequence>
<name>A0A7R9GGP3_9CRUS</name>
<dbReference type="AlphaFoldDB" id="A0A7R9GGP3"/>
<evidence type="ECO:0000313" key="3">
    <source>
        <dbReference type="Proteomes" id="UP000678499"/>
    </source>
</evidence>
<accession>A0A7R9GGP3</accession>
<feature type="transmembrane region" description="Helical" evidence="1">
    <location>
        <begin position="79"/>
        <end position="103"/>
    </location>
</feature>
<keyword evidence="1" id="KW-0812">Transmembrane</keyword>
<evidence type="ECO:0000256" key="1">
    <source>
        <dbReference type="SAM" id="Phobius"/>
    </source>
</evidence>
<keyword evidence="1" id="KW-1133">Transmembrane helix</keyword>
<dbReference type="EMBL" id="CAJPEX010003164">
    <property type="protein sequence ID" value="CAG0921933.1"/>
    <property type="molecule type" value="Genomic_DNA"/>
</dbReference>
<gene>
    <name evidence="2" type="ORF">NMOB1V02_LOCUS9417</name>
</gene>
<dbReference type="EMBL" id="OA885201">
    <property type="protein sequence ID" value="CAD7281781.1"/>
    <property type="molecule type" value="Genomic_DNA"/>
</dbReference>